<accession>A0A127QAG8</accession>
<proteinExistence type="predicted"/>
<dbReference type="KEGG" id="cpra:CPter91_4692"/>
<gene>
    <name evidence="1" type="ORF">CPter91_4692</name>
</gene>
<protein>
    <submittedName>
        <fullName evidence="1">Uncharacterized protein</fullName>
    </submittedName>
</protein>
<dbReference type="PATRIC" id="fig|279113.9.peg.4649"/>
<evidence type="ECO:0000313" key="1">
    <source>
        <dbReference type="EMBL" id="AMP06991.1"/>
    </source>
</evidence>
<dbReference type="AlphaFoldDB" id="A0A127QAG8"/>
<sequence>MIRLTVSNLFSKQYLSMTDTNGSSFASNVNPVIVASAQ</sequence>
<dbReference type="Proteomes" id="UP000074561">
    <property type="component" value="Chromosome"/>
</dbReference>
<name>A0A127QAG8_9BURK</name>
<dbReference type="EMBL" id="CP013234">
    <property type="protein sequence ID" value="AMP06991.1"/>
    <property type="molecule type" value="Genomic_DNA"/>
</dbReference>
<reference evidence="1 2" key="1">
    <citation type="submission" date="2015-11" db="EMBL/GenBank/DDBJ databases">
        <title>Exploring the genomic traits of fungus-feeding bacterial genus Collimonas.</title>
        <authorList>
            <person name="Song C."/>
            <person name="Schmidt R."/>
            <person name="de Jager V."/>
            <person name="Krzyzanowska D."/>
            <person name="Jongedijk E."/>
            <person name="Cankar K."/>
            <person name="Beekwilder J."/>
            <person name="van Veen A."/>
            <person name="de Boer W."/>
            <person name="van Veen J.A."/>
            <person name="Garbeva P."/>
        </authorList>
    </citation>
    <scope>NUCLEOTIDE SEQUENCE [LARGE SCALE GENOMIC DNA]</scope>
    <source>
        <strain evidence="1 2">Ter91</strain>
    </source>
</reference>
<organism evidence="1 2">
    <name type="scientific">Collimonas pratensis</name>
    <dbReference type="NCBI Taxonomy" id="279113"/>
    <lineage>
        <taxon>Bacteria</taxon>
        <taxon>Pseudomonadati</taxon>
        <taxon>Pseudomonadota</taxon>
        <taxon>Betaproteobacteria</taxon>
        <taxon>Burkholderiales</taxon>
        <taxon>Oxalobacteraceae</taxon>
        <taxon>Collimonas</taxon>
    </lineage>
</organism>
<evidence type="ECO:0000313" key="2">
    <source>
        <dbReference type="Proteomes" id="UP000074561"/>
    </source>
</evidence>